<keyword evidence="6" id="KW-1185">Reference proteome</keyword>
<evidence type="ECO:0000313" key="5">
    <source>
        <dbReference type="EMBL" id="MDW5593555.1"/>
    </source>
</evidence>
<dbReference type="Proteomes" id="UP001284601">
    <property type="component" value="Unassembled WGS sequence"/>
</dbReference>
<dbReference type="NCBIfam" id="TIGR01978">
    <property type="entry name" value="sufC"/>
    <property type="match status" value="1"/>
</dbReference>
<feature type="domain" description="ABC transporter" evidence="4">
    <location>
        <begin position="4"/>
        <end position="248"/>
    </location>
</feature>
<proteinExistence type="inferred from homology"/>
<gene>
    <name evidence="5" type="primary">sufC</name>
    <name evidence="5" type="ORF">R7226_04360</name>
</gene>
<dbReference type="PROSITE" id="PS00211">
    <property type="entry name" value="ABC_TRANSPORTER_1"/>
    <property type="match status" value="1"/>
</dbReference>
<evidence type="ECO:0000259" key="4">
    <source>
        <dbReference type="PROSITE" id="PS50893"/>
    </source>
</evidence>
<dbReference type="SUPFAM" id="SSF52540">
    <property type="entry name" value="P-loop containing nucleoside triphosphate hydrolases"/>
    <property type="match status" value="1"/>
</dbReference>
<organism evidence="5 6">
    <name type="scientific">Conexibacter stalactiti</name>
    <dbReference type="NCBI Taxonomy" id="1940611"/>
    <lineage>
        <taxon>Bacteria</taxon>
        <taxon>Bacillati</taxon>
        <taxon>Actinomycetota</taxon>
        <taxon>Thermoleophilia</taxon>
        <taxon>Solirubrobacterales</taxon>
        <taxon>Conexibacteraceae</taxon>
        <taxon>Conexibacter</taxon>
    </lineage>
</organism>
<reference evidence="6" key="1">
    <citation type="submission" date="2023-07" db="EMBL/GenBank/DDBJ databases">
        <title>Conexibacter stalactiti sp. nov., isolated from stalactites in a lava cave and emended description of the genus Conexibacter.</title>
        <authorList>
            <person name="Lee S.D."/>
        </authorList>
    </citation>
    <scope>NUCLEOTIDE SEQUENCE [LARGE SCALE GENOMIC DNA]</scope>
    <source>
        <strain evidence="6">KCTC 39840</strain>
    </source>
</reference>
<evidence type="ECO:0000256" key="3">
    <source>
        <dbReference type="ARBA" id="ARBA00022840"/>
    </source>
</evidence>
<dbReference type="SMART" id="SM00382">
    <property type="entry name" value="AAA"/>
    <property type="match status" value="1"/>
</dbReference>
<comment type="caution">
    <text evidence="5">The sequence shown here is derived from an EMBL/GenBank/DDBJ whole genome shotgun (WGS) entry which is preliminary data.</text>
</comment>
<dbReference type="Pfam" id="PF00005">
    <property type="entry name" value="ABC_tran"/>
    <property type="match status" value="1"/>
</dbReference>
<dbReference type="CDD" id="cd03217">
    <property type="entry name" value="ABC_FeS_Assembly"/>
    <property type="match status" value="1"/>
</dbReference>
<dbReference type="InterPro" id="IPR010230">
    <property type="entry name" value="FeS-cluster_ATPase_SufC"/>
</dbReference>
<dbReference type="InterPro" id="IPR003593">
    <property type="entry name" value="AAA+_ATPase"/>
</dbReference>
<dbReference type="PANTHER" id="PTHR43204:SF1">
    <property type="entry name" value="ABC TRANSPORTER I FAMILY MEMBER 6, CHLOROPLASTIC"/>
    <property type="match status" value="1"/>
</dbReference>
<dbReference type="Gene3D" id="3.40.50.300">
    <property type="entry name" value="P-loop containing nucleotide triphosphate hydrolases"/>
    <property type="match status" value="1"/>
</dbReference>
<comment type="similarity">
    <text evidence="1">Belongs to the ABC transporter superfamily. Ycf16 family.</text>
</comment>
<keyword evidence="2" id="KW-0547">Nucleotide-binding</keyword>
<dbReference type="InterPro" id="IPR017871">
    <property type="entry name" value="ABC_transporter-like_CS"/>
</dbReference>
<name>A0ABU4HLW0_9ACTN</name>
<dbReference type="EMBL" id="JAWSTH010000006">
    <property type="protein sequence ID" value="MDW5593555.1"/>
    <property type="molecule type" value="Genomic_DNA"/>
</dbReference>
<accession>A0ABU4HLW0</accession>
<evidence type="ECO:0000256" key="1">
    <source>
        <dbReference type="ARBA" id="ARBA00006216"/>
    </source>
</evidence>
<sequence>MAELEIRNLHVRVGEKEILKGLDLSIGKGEIHALMGPNGSGKSTLANVVMGHPNLEVTEGQIIFKGEDITEADTDERARAGLFMAFQYPVSVPGVTVTKYLRTVMNAHRESRGEEPISLKEFRQTVEAAMKLTEVPRQFSSRYLNEGFSGGEKKRMEILQLALQKPDMAILDETDSGLDIDALRVVSNGVNAVAGDHMGVLIITHYQRILHLVQPSHVHVMYQGRIVKEGGPELVTVLEEKGYGWIRDEVEAAAAAS</sequence>
<dbReference type="InterPro" id="IPR003439">
    <property type="entry name" value="ABC_transporter-like_ATP-bd"/>
</dbReference>
<dbReference type="InterPro" id="IPR027417">
    <property type="entry name" value="P-loop_NTPase"/>
</dbReference>
<dbReference type="RefSeq" id="WP_318595816.1">
    <property type="nucleotide sequence ID" value="NZ_JAWSTH010000006.1"/>
</dbReference>
<keyword evidence="3" id="KW-0067">ATP-binding</keyword>
<evidence type="ECO:0000313" key="6">
    <source>
        <dbReference type="Proteomes" id="UP001284601"/>
    </source>
</evidence>
<dbReference type="PANTHER" id="PTHR43204">
    <property type="entry name" value="ABC TRANSPORTER I FAMILY MEMBER 6, CHLOROPLASTIC"/>
    <property type="match status" value="1"/>
</dbReference>
<dbReference type="PROSITE" id="PS50893">
    <property type="entry name" value="ABC_TRANSPORTER_2"/>
    <property type="match status" value="1"/>
</dbReference>
<evidence type="ECO:0000256" key="2">
    <source>
        <dbReference type="ARBA" id="ARBA00022741"/>
    </source>
</evidence>
<protein>
    <submittedName>
        <fullName evidence="5">Fe-S cluster assembly ATPase SufC</fullName>
    </submittedName>
</protein>